<keyword evidence="2" id="KW-0946">Virion</keyword>
<feature type="compositionally biased region" description="Low complexity" evidence="1">
    <location>
        <begin position="225"/>
        <end position="239"/>
    </location>
</feature>
<feature type="compositionally biased region" description="Low complexity" evidence="1">
    <location>
        <begin position="248"/>
        <end position="257"/>
    </location>
</feature>
<evidence type="ECO:0000313" key="3">
    <source>
        <dbReference type="Proteomes" id="UP000008733"/>
    </source>
</evidence>
<dbReference type="GeneID" id="10358591"/>
<dbReference type="EMBL" id="HM064452">
    <property type="protein sequence ID" value="ADQ27590.1"/>
    <property type="molecule type" value="Genomic_DNA"/>
</dbReference>
<evidence type="ECO:0000313" key="2">
    <source>
        <dbReference type="EMBL" id="ADQ27590.1"/>
    </source>
</evidence>
<evidence type="ECO:0000256" key="1">
    <source>
        <dbReference type="SAM" id="MobiDB-lite"/>
    </source>
</evidence>
<dbReference type="Proteomes" id="UP000008733">
    <property type="component" value="Segment"/>
</dbReference>
<sequence length="465" mass="46515">MRSFFFSRLARIWAAPRVLALLVLALVCGPSWAIDPSTLGVTGQGWTATGPNGPYFDSAGAACASIPSQYVLTGVLVLPSGAANCLADIGAYSSVFPVGGRCATGYTLQSDGSCQKPKPNCPAAGAAPSWNVASGKSPTATILNPLICVGNCAYSYGSYWTGAKPGAGGYDAQWQGPIAATGNACDGSESNASSGSVNENSNVNCPDRTYQGTVNGQNVCVPYPTQTSSGTTTTNTTDTPASGVPANSSSATTTTTCDGTTCTTTTTTTTTGGAGGGSGGAASGVTGASGVAGSACVGGASAVAGTCTTTTTQPQTDYCKENPSASVCASSASGGADCSSPPTCSGDAISCAILSQQWQTRCDLQKDADSSITLGKQLQAGNDPMAAQLPTPQKADQSPIAIGDKLSSVDNMGIAEQCLQPISFSVYSHTYTFDTGPMCKLGQVLGALNIMSTLMLCAYMLKGSF</sequence>
<organism evidence="2 3">
    <name type="scientific">Ralstonia phage PE226</name>
    <dbReference type="NCBI Taxonomy" id="926543"/>
    <lineage>
        <taxon>Viruses</taxon>
        <taxon>Monodnaviria</taxon>
        <taxon>Loebvirae</taxon>
        <taxon>Hofneiviricota</taxon>
        <taxon>Faserviricetes</taxon>
        <taxon>Tubulavirales</taxon>
        <taxon>Inoviridae</taxon>
        <taxon>Parhipatevirus</taxon>
        <taxon>Parhipatevirus PE226</taxon>
    </lineage>
</organism>
<accession>E5F072</accession>
<feature type="region of interest" description="Disordered" evidence="1">
    <location>
        <begin position="185"/>
        <end position="204"/>
    </location>
</feature>
<dbReference type="OrthoDB" id="34888at10239"/>
<name>E5F072_9VIRU</name>
<feature type="compositionally biased region" description="Low complexity" evidence="1">
    <location>
        <begin position="187"/>
        <end position="204"/>
    </location>
</feature>
<protein>
    <submittedName>
        <fullName evidence="2">Putative minor coat protein</fullName>
    </submittedName>
</protein>
<keyword evidence="3" id="KW-1185">Reference proteome</keyword>
<feature type="region of interest" description="Disordered" evidence="1">
    <location>
        <begin position="221"/>
        <end position="257"/>
    </location>
</feature>
<dbReference type="GO" id="GO:0019028">
    <property type="term" value="C:viral capsid"/>
    <property type="evidence" value="ECO:0007669"/>
    <property type="project" value="UniProtKB-KW"/>
</dbReference>
<reference evidence="2 3" key="1">
    <citation type="journal article" date="2011" name="J. Appl. Microbiol.">
        <title>Characterization of filamentous bacteriophage PE226 infecting Ralstonia solanacearum strains.</title>
        <authorList>
            <person name="Murugaiyan S."/>
            <person name="Bae J.Y."/>
            <person name="Wu J."/>
            <person name="Lee S.D."/>
            <person name="Um H.Y."/>
            <person name="Choi H.K."/>
            <person name="Chung E."/>
            <person name="Lee J.H."/>
            <person name="Lee S.W."/>
        </authorList>
    </citation>
    <scope>NUCLEOTIDE SEQUENCE [LARGE SCALE GENOMIC DNA]</scope>
    <source>
        <strain evidence="2">PE226</strain>
    </source>
</reference>
<dbReference type="NCBIfam" id="NF041109">
    <property type="entry name" value="VF_TspB_C_term"/>
    <property type="match status" value="1"/>
</dbReference>
<dbReference type="KEGG" id="vg:10358591"/>
<keyword evidence="2" id="KW-0167">Capsid protein</keyword>
<proteinExistence type="predicted"/>
<dbReference type="RefSeq" id="YP_004327584.1">
    <property type="nucleotide sequence ID" value="NC_015297.1"/>
</dbReference>